<evidence type="ECO:0000259" key="1">
    <source>
        <dbReference type="PROSITE" id="PS50181"/>
    </source>
</evidence>
<organism evidence="2 3">
    <name type="scientific">Symbiochloris irregularis</name>
    <dbReference type="NCBI Taxonomy" id="706552"/>
    <lineage>
        <taxon>Eukaryota</taxon>
        <taxon>Viridiplantae</taxon>
        <taxon>Chlorophyta</taxon>
        <taxon>core chlorophytes</taxon>
        <taxon>Trebouxiophyceae</taxon>
        <taxon>Trebouxiales</taxon>
        <taxon>Trebouxiaceae</taxon>
        <taxon>Symbiochloris</taxon>
    </lineage>
</organism>
<evidence type="ECO:0000313" key="2">
    <source>
        <dbReference type="EMBL" id="KAK9807125.1"/>
    </source>
</evidence>
<dbReference type="Pfam" id="PF12937">
    <property type="entry name" value="F-box-like"/>
    <property type="match status" value="1"/>
</dbReference>
<proteinExistence type="predicted"/>
<dbReference type="PROSITE" id="PS50181">
    <property type="entry name" value="FBOX"/>
    <property type="match status" value="1"/>
</dbReference>
<dbReference type="InterPro" id="IPR001810">
    <property type="entry name" value="F-box_dom"/>
</dbReference>
<sequence>MDTAKRLHQTLPVELVYRVFTFLTFRDKLRCQSVCKAWNGLLRHPSTASVWGTVTLNVASLWRRVAKQQAFTSAALIQLYAPATRWISLRHRGITTIKLQCLCCTTAAECRGLRPYLTALLGCLRHLSVDLALFMQCHNKHQLTLVCVASP</sequence>
<dbReference type="InterPro" id="IPR036047">
    <property type="entry name" value="F-box-like_dom_sf"/>
</dbReference>
<accession>A0AAW1PFG2</accession>
<dbReference type="AlphaFoldDB" id="A0AAW1PFG2"/>
<dbReference type="Proteomes" id="UP001465755">
    <property type="component" value="Unassembled WGS sequence"/>
</dbReference>
<evidence type="ECO:0000313" key="3">
    <source>
        <dbReference type="Proteomes" id="UP001465755"/>
    </source>
</evidence>
<name>A0AAW1PFG2_9CHLO</name>
<keyword evidence="3" id="KW-1185">Reference proteome</keyword>
<dbReference type="Gene3D" id="1.20.1280.50">
    <property type="match status" value="1"/>
</dbReference>
<dbReference type="SUPFAM" id="SSF81383">
    <property type="entry name" value="F-box domain"/>
    <property type="match status" value="1"/>
</dbReference>
<comment type="caution">
    <text evidence="2">The sequence shown here is derived from an EMBL/GenBank/DDBJ whole genome shotgun (WGS) entry which is preliminary data.</text>
</comment>
<protein>
    <recommendedName>
        <fullName evidence="1">F-box domain-containing protein</fullName>
    </recommendedName>
</protein>
<dbReference type="EMBL" id="JALJOQ010000034">
    <property type="protein sequence ID" value="KAK9807125.1"/>
    <property type="molecule type" value="Genomic_DNA"/>
</dbReference>
<gene>
    <name evidence="2" type="ORF">WJX73_008134</name>
</gene>
<dbReference type="SMART" id="SM00256">
    <property type="entry name" value="FBOX"/>
    <property type="match status" value="1"/>
</dbReference>
<feature type="domain" description="F-box" evidence="1">
    <location>
        <begin position="5"/>
        <end position="54"/>
    </location>
</feature>
<reference evidence="2 3" key="1">
    <citation type="journal article" date="2024" name="Nat. Commun.">
        <title>Phylogenomics reveals the evolutionary origins of lichenization in chlorophyte algae.</title>
        <authorList>
            <person name="Puginier C."/>
            <person name="Libourel C."/>
            <person name="Otte J."/>
            <person name="Skaloud P."/>
            <person name="Haon M."/>
            <person name="Grisel S."/>
            <person name="Petersen M."/>
            <person name="Berrin J.G."/>
            <person name="Delaux P.M."/>
            <person name="Dal Grande F."/>
            <person name="Keller J."/>
        </authorList>
    </citation>
    <scope>NUCLEOTIDE SEQUENCE [LARGE SCALE GENOMIC DNA]</scope>
    <source>
        <strain evidence="2 3">SAG 2036</strain>
    </source>
</reference>